<dbReference type="PANTHER" id="PTHR48051:SF54">
    <property type="entry name" value="LEUCINE-RICH REPEAT-CONTAINING PROTEIN"/>
    <property type="match status" value="1"/>
</dbReference>
<reference evidence="3 4" key="1">
    <citation type="submission" date="2024-04" db="EMBL/GenBank/DDBJ databases">
        <title>draft genome sequnece of Paenibacillus filicis.</title>
        <authorList>
            <person name="Kim D.-U."/>
        </authorList>
    </citation>
    <scope>NUCLEOTIDE SEQUENCE [LARGE SCALE GENOMIC DNA]</scope>
    <source>
        <strain evidence="3 4">KACC14197</strain>
    </source>
</reference>
<dbReference type="SUPFAM" id="SSF52058">
    <property type="entry name" value="L domain-like"/>
    <property type="match status" value="1"/>
</dbReference>
<evidence type="ECO:0000256" key="1">
    <source>
        <dbReference type="ARBA" id="ARBA00022614"/>
    </source>
</evidence>
<dbReference type="SMART" id="SM00369">
    <property type="entry name" value="LRR_TYP"/>
    <property type="match status" value="3"/>
</dbReference>
<keyword evidence="4" id="KW-1185">Reference proteome</keyword>
<dbReference type="RefSeq" id="WP_341415057.1">
    <property type="nucleotide sequence ID" value="NZ_JBBPCC010000004.1"/>
</dbReference>
<name>A0ABU9DGK1_9BACL</name>
<protein>
    <submittedName>
        <fullName evidence="3">Leucine-rich repeat domain-containing protein</fullName>
    </submittedName>
</protein>
<accession>A0ABU9DGK1</accession>
<sequence length="338" mass="38940">MTSTMLQIDNNPSDQAYRRLIDYAIAHTAMFVLAERHQLSMDKPAKALLRALQPYLIKTYESGVIMGVNAIGYTYEDTIYVYRCCPEAGELLKQAASSLFDWQHPRLPEDLCFWDEQERDWLVNVAHERIAGLHLSEEEALSLREELRGVFLRGSFNKELGAYLTDALYHGADRLYLSRYELQEVPDEVGRITSLKWLEIFEQDVRRLPPSLFNLHQLEELTVYTTDLEEIPADIGRLTNLTRLTIGCCSYDRMEPGQRIISPEEVTMSELPPEIGRLAKLEHLSIQATGLRSVPPELAQLQELKLLDLSRNRLEAVPHELVKKLRKLRYKLFDGNPL</sequence>
<keyword evidence="2" id="KW-0677">Repeat</keyword>
<keyword evidence="1" id="KW-0433">Leucine-rich repeat</keyword>
<proteinExistence type="predicted"/>
<dbReference type="Proteomes" id="UP001469365">
    <property type="component" value="Unassembled WGS sequence"/>
</dbReference>
<dbReference type="InterPro" id="IPR003591">
    <property type="entry name" value="Leu-rich_rpt_typical-subtyp"/>
</dbReference>
<gene>
    <name evidence="3" type="ORF">WMW72_08800</name>
</gene>
<evidence type="ECO:0000256" key="2">
    <source>
        <dbReference type="ARBA" id="ARBA00022737"/>
    </source>
</evidence>
<organism evidence="3 4">
    <name type="scientific">Paenibacillus filicis</name>
    <dbReference type="NCBI Taxonomy" id="669464"/>
    <lineage>
        <taxon>Bacteria</taxon>
        <taxon>Bacillati</taxon>
        <taxon>Bacillota</taxon>
        <taxon>Bacilli</taxon>
        <taxon>Bacillales</taxon>
        <taxon>Paenibacillaceae</taxon>
        <taxon>Paenibacillus</taxon>
    </lineage>
</organism>
<dbReference type="InterPro" id="IPR032675">
    <property type="entry name" value="LRR_dom_sf"/>
</dbReference>
<evidence type="ECO:0000313" key="3">
    <source>
        <dbReference type="EMBL" id="MEK8127997.1"/>
    </source>
</evidence>
<evidence type="ECO:0000313" key="4">
    <source>
        <dbReference type="Proteomes" id="UP001469365"/>
    </source>
</evidence>
<dbReference type="EMBL" id="JBBPCC010000004">
    <property type="protein sequence ID" value="MEK8127997.1"/>
    <property type="molecule type" value="Genomic_DNA"/>
</dbReference>
<dbReference type="PANTHER" id="PTHR48051">
    <property type="match status" value="1"/>
</dbReference>
<dbReference type="Gene3D" id="3.80.10.10">
    <property type="entry name" value="Ribonuclease Inhibitor"/>
    <property type="match status" value="2"/>
</dbReference>
<comment type="caution">
    <text evidence="3">The sequence shown here is derived from an EMBL/GenBank/DDBJ whole genome shotgun (WGS) entry which is preliminary data.</text>
</comment>
<dbReference type="InterPro" id="IPR050216">
    <property type="entry name" value="LRR_domain-containing"/>
</dbReference>